<evidence type="ECO:0000313" key="16">
    <source>
        <dbReference type="EMBL" id="NHN87852.1"/>
    </source>
</evidence>
<evidence type="ECO:0000313" key="17">
    <source>
        <dbReference type="Proteomes" id="UP000631653"/>
    </source>
</evidence>
<dbReference type="PANTHER" id="PTHR12428">
    <property type="entry name" value="OXA1"/>
    <property type="match status" value="1"/>
</dbReference>
<feature type="transmembrane region" description="Helical" evidence="13">
    <location>
        <begin position="6"/>
        <end position="24"/>
    </location>
</feature>
<comment type="subunit">
    <text evidence="13">Interacts with the Sec translocase complex via SecD. Specifically interacts with transmembrane segments of nascent integral membrane proteins during membrane integration.</text>
</comment>
<keyword evidence="7 13" id="KW-0653">Protein transport</keyword>
<comment type="caution">
    <text evidence="16">The sequence shown here is derived from an EMBL/GenBank/DDBJ whole genome shotgun (WGS) entry which is preliminary data.</text>
</comment>
<feature type="domain" description="Membrane insertase YidC/Oxa/ALB C-terminal" evidence="14">
    <location>
        <begin position="357"/>
        <end position="556"/>
    </location>
</feature>
<dbReference type="CDD" id="cd19961">
    <property type="entry name" value="EcYidC-like_peri"/>
    <property type="match status" value="1"/>
</dbReference>
<organism evidence="16 17">
    <name type="scientific">Acetobacter conturbans</name>
    <dbReference type="NCBI Taxonomy" id="1737472"/>
    <lineage>
        <taxon>Bacteria</taxon>
        <taxon>Pseudomonadati</taxon>
        <taxon>Pseudomonadota</taxon>
        <taxon>Alphaproteobacteria</taxon>
        <taxon>Acetobacterales</taxon>
        <taxon>Acetobacteraceae</taxon>
        <taxon>Acetobacter</taxon>
    </lineage>
</organism>
<evidence type="ECO:0000259" key="15">
    <source>
        <dbReference type="Pfam" id="PF14849"/>
    </source>
</evidence>
<dbReference type="Gene3D" id="2.70.98.90">
    <property type="match status" value="1"/>
</dbReference>
<comment type="function">
    <text evidence="13">Required for the insertion and/or proper folding and/or complex formation of integral membrane proteins into the membrane. Involved in integration of membrane proteins that insert both dependently and independently of the Sec translocase complex, as well as at least some lipoproteins. Aids folding of multispanning membrane proteins.</text>
</comment>
<reference evidence="16 17" key="1">
    <citation type="journal article" date="2020" name="Int. J. Syst. Evol. Microbiol.">
        <title>Novel acetic acid bacteria from cider fermentations: Acetobacter conturbans sp. nov. and Acetobacter fallax sp. nov.</title>
        <authorList>
            <person name="Sombolestani A.S."/>
            <person name="Cleenwerck I."/>
            <person name="Cnockaert M."/>
            <person name="Borremans W."/>
            <person name="Wieme A.D."/>
            <person name="De Vuyst L."/>
            <person name="Vandamme P."/>
        </authorList>
    </citation>
    <scope>NUCLEOTIDE SEQUENCE [LARGE SCALE GENOMIC DNA]</scope>
    <source>
        <strain evidence="16 17">LMG 1627</strain>
    </source>
</reference>
<dbReference type="InterPro" id="IPR047196">
    <property type="entry name" value="YidC_ALB_C"/>
</dbReference>
<dbReference type="Proteomes" id="UP000631653">
    <property type="component" value="Unassembled WGS sequence"/>
</dbReference>
<evidence type="ECO:0000256" key="3">
    <source>
        <dbReference type="ARBA" id="ARBA00015325"/>
    </source>
</evidence>
<accession>A0ABX0JY94</accession>
<feature type="transmembrane region" description="Helical" evidence="13">
    <location>
        <begin position="486"/>
        <end position="504"/>
    </location>
</feature>
<evidence type="ECO:0000256" key="12">
    <source>
        <dbReference type="ARBA" id="ARBA00033342"/>
    </source>
</evidence>
<dbReference type="Pfam" id="PF02096">
    <property type="entry name" value="60KD_IMP"/>
    <property type="match status" value="1"/>
</dbReference>
<dbReference type="RefSeq" id="WP_173569143.1">
    <property type="nucleotide sequence ID" value="NZ_WOSY01000003.1"/>
</dbReference>
<evidence type="ECO:0000256" key="13">
    <source>
        <dbReference type="HAMAP-Rule" id="MF_01810"/>
    </source>
</evidence>
<dbReference type="Pfam" id="PF14849">
    <property type="entry name" value="YidC_periplas"/>
    <property type="match status" value="1"/>
</dbReference>
<dbReference type="PRINTS" id="PR00701">
    <property type="entry name" value="60KDINNERMP"/>
</dbReference>
<dbReference type="HAMAP" id="MF_01810">
    <property type="entry name" value="YidC_type1"/>
    <property type="match status" value="1"/>
</dbReference>
<dbReference type="InterPro" id="IPR028053">
    <property type="entry name" value="Membr_insert_YidC_N"/>
</dbReference>
<evidence type="ECO:0000256" key="8">
    <source>
        <dbReference type="ARBA" id="ARBA00022989"/>
    </source>
</evidence>
<evidence type="ECO:0000256" key="11">
    <source>
        <dbReference type="ARBA" id="ARBA00033245"/>
    </source>
</evidence>
<keyword evidence="6 13" id="KW-0812">Transmembrane</keyword>
<dbReference type="PRINTS" id="PR01900">
    <property type="entry name" value="YIDCPROTEIN"/>
</dbReference>
<keyword evidence="4 13" id="KW-0813">Transport</keyword>
<keyword evidence="17" id="KW-1185">Reference proteome</keyword>
<sequence length="579" mass="64472">MDIRRVILATILSALVLVGFEYFMPAEHKSPAAIEGKTTTLAAPPVAGDQPEVTSRAEAPARLPIDAVDVKGSVNLRGARLDDLVLRGYHETVQPNSPLVRLLESRSEKEPTYIEFGWYGAPGETLNLPDAHTLWTTSAQKLGSDAPVVMTWDNGAGLTFEIDLAIDRDYMFTVTQKVRNATGAPVSLVPFSRVVRAYTPVETGGMLVHEGPISVIGGRLGEESYKSLREGSTAPNYVSWSKTGTGGWAGITDKYWLAAVVPAQASAVTGTYGFDTSAGAYQVGFTGQTPLVAAPNGEIQMTAHVFAGAKEVRLLERYQHEMNIPDFWKAVDFGWFAFLTRPVFFVLDWLYQFFGNFGLALLTFTLIVKAVFFPLASKGFRSAAAMRDVAPRMKELRERYKDDPVQMNQQVMQLYKKEGVNPASGCLPLLIQAPVFWCLYKVLYVTIEMRQAPFIGWIHDLSAPDPANLFNLFGLLPFDPTQFSSWLWLGAWPILYGITIWLMQRLNPATIDPAQKPVFMMMPFIFTFFMARQPVGLVIYYCWNNLLTMLQQYVILKTHARKKNEPEIIPPVKKSGKKG</sequence>
<comment type="subcellular location">
    <subcellularLocation>
        <location evidence="1">Cell inner membrane</location>
        <topology evidence="1">Multi-pass membrane protein</topology>
    </subcellularLocation>
    <subcellularLocation>
        <location evidence="13">Cell membrane</location>
        <topology evidence="13">Multi-pass membrane protein</topology>
    </subcellularLocation>
</comment>
<evidence type="ECO:0000256" key="6">
    <source>
        <dbReference type="ARBA" id="ARBA00022692"/>
    </source>
</evidence>
<feature type="domain" description="Membrane insertase YidC N-terminal" evidence="15">
    <location>
        <begin position="63"/>
        <end position="345"/>
    </location>
</feature>
<gene>
    <name evidence="13 16" type="primary">yidC</name>
    <name evidence="16" type="ORF">GOB81_04290</name>
</gene>
<dbReference type="NCBIfam" id="NF002353">
    <property type="entry name" value="PRK01318.1-4"/>
    <property type="match status" value="1"/>
</dbReference>
<evidence type="ECO:0000256" key="10">
    <source>
        <dbReference type="ARBA" id="ARBA00023186"/>
    </source>
</evidence>
<keyword evidence="10 13" id="KW-0143">Chaperone</keyword>
<evidence type="ECO:0000256" key="1">
    <source>
        <dbReference type="ARBA" id="ARBA00004429"/>
    </source>
</evidence>
<dbReference type="NCBIfam" id="TIGR03593">
    <property type="entry name" value="yidC_nterm"/>
    <property type="match status" value="1"/>
</dbReference>
<proteinExistence type="inferred from homology"/>
<dbReference type="EMBL" id="WOSY01000003">
    <property type="protein sequence ID" value="NHN87852.1"/>
    <property type="molecule type" value="Genomic_DNA"/>
</dbReference>
<dbReference type="PANTHER" id="PTHR12428:SF65">
    <property type="entry name" value="CYTOCHROME C OXIDASE ASSEMBLY PROTEIN COX18, MITOCHONDRIAL"/>
    <property type="match status" value="1"/>
</dbReference>
<name>A0ABX0JY94_9PROT</name>
<evidence type="ECO:0000256" key="9">
    <source>
        <dbReference type="ARBA" id="ARBA00023136"/>
    </source>
</evidence>
<protein>
    <recommendedName>
        <fullName evidence="3 13">Membrane protein insertase YidC</fullName>
    </recommendedName>
    <alternativeName>
        <fullName evidence="12 13">Foldase YidC</fullName>
    </alternativeName>
    <alternativeName>
        <fullName evidence="11 13">Membrane integrase YidC</fullName>
    </alternativeName>
    <alternativeName>
        <fullName evidence="13">Membrane protein YidC</fullName>
    </alternativeName>
</protein>
<dbReference type="NCBIfam" id="TIGR03592">
    <property type="entry name" value="yidC_oxa1_cterm"/>
    <property type="match status" value="1"/>
</dbReference>
<evidence type="ECO:0000259" key="14">
    <source>
        <dbReference type="Pfam" id="PF02096"/>
    </source>
</evidence>
<keyword evidence="8 13" id="KW-1133">Transmembrane helix</keyword>
<evidence type="ECO:0000256" key="7">
    <source>
        <dbReference type="ARBA" id="ARBA00022927"/>
    </source>
</evidence>
<dbReference type="InterPro" id="IPR019998">
    <property type="entry name" value="Membr_insert_YidC"/>
</dbReference>
<feature type="transmembrane region" description="Helical" evidence="13">
    <location>
        <begin position="353"/>
        <end position="376"/>
    </location>
</feature>
<evidence type="ECO:0000256" key="2">
    <source>
        <dbReference type="ARBA" id="ARBA00010527"/>
    </source>
</evidence>
<evidence type="ECO:0000256" key="5">
    <source>
        <dbReference type="ARBA" id="ARBA00022475"/>
    </source>
</evidence>
<keyword evidence="9 13" id="KW-0472">Membrane</keyword>
<keyword evidence="5 13" id="KW-1003">Cell membrane</keyword>
<evidence type="ECO:0000256" key="4">
    <source>
        <dbReference type="ARBA" id="ARBA00022448"/>
    </source>
</evidence>
<dbReference type="InterPro" id="IPR001708">
    <property type="entry name" value="YidC/ALB3/OXA1/COX18"/>
</dbReference>
<comment type="similarity">
    <text evidence="2 13">Belongs to the OXA1/ALB3/YidC family. Type 1 subfamily.</text>
</comment>
<dbReference type="CDD" id="cd20070">
    <property type="entry name" value="5TM_YidC_Alb3"/>
    <property type="match status" value="1"/>
</dbReference>
<dbReference type="InterPro" id="IPR038221">
    <property type="entry name" value="YidC_periplasmic_sf"/>
</dbReference>
<feature type="transmembrane region" description="Helical" evidence="13">
    <location>
        <begin position="524"/>
        <end position="543"/>
    </location>
</feature>
<dbReference type="InterPro" id="IPR028055">
    <property type="entry name" value="YidC/Oxa/ALB_C"/>
</dbReference>